<dbReference type="OrthoDB" id="8625913at2"/>
<proteinExistence type="predicted"/>
<protein>
    <submittedName>
        <fullName evidence="1">Uncharacterized protein</fullName>
    </submittedName>
</protein>
<dbReference type="EMBL" id="CP000245">
    <property type="protein sequence ID" value="AEG94250.1"/>
    <property type="molecule type" value="Genomic_DNA"/>
</dbReference>
<dbReference type="RefSeq" id="WP_013902481.1">
    <property type="nucleotide sequence ID" value="NC_015677.1"/>
</dbReference>
<sequence length="344" mass="38619">MVDRTLLHADETIPLLQGALRLPVPFVLENAYLRPGDGAFIGGSLIEGIGNAYSDIDVHVITERLRQGHEIDVRRHYRVLTPDRSILKGSDPASEVFLIHTVVPGTHVKVDIEYRTLSEVEALARELGETFAYATRSLMLLTKYLGVRDMAFVHRLFHARDLAGGEYLADLRARIGLVRFQYLLYRWKASDFSVLLDILGAWDEGDLVRCADLARENMVAQFQAYTHLCGNTNYHRKWIIKSAQRCATEPKLLARYLRLLSAGFGLSASEIKEYILALMDFVDDIFAAGAHRLGAYAEVPSGMAACSAIDELMEKGDGEYSDMEIDYRKKAYGARTPATRALFR</sequence>
<reference evidence="1 2" key="2">
    <citation type="journal article" date="2011" name="PLoS ONE">
        <title>The Cyst-Dividing Bacterium Ramlibacter tataouinensis TTB310 Genome Reveals a Well-Stocked Toolbox for Adaptation to a Desert Environment.</title>
        <authorList>
            <person name="De Luca G."/>
            <person name="Barakat M."/>
            <person name="Ortet P."/>
            <person name="Fochesato S."/>
            <person name="Jourlin-Castelli C."/>
            <person name="Ansaldi M."/>
            <person name="Py B."/>
            <person name="Fichant G."/>
            <person name="Coutinho P.M."/>
            <person name="Voulhoux R."/>
            <person name="Bastien O."/>
            <person name="Marechal E."/>
            <person name="Henrissat B."/>
            <person name="Quentin Y."/>
            <person name="Noirot P."/>
            <person name="Filloux A."/>
            <person name="Mejean V."/>
            <person name="Dubow M.S."/>
            <person name="Barras F."/>
            <person name="Barbe V."/>
            <person name="Weissenbach J."/>
            <person name="Mihalcescu I."/>
            <person name="Vermeglio A."/>
            <person name="Achouak W."/>
            <person name="Heulin T."/>
        </authorList>
    </citation>
    <scope>NUCLEOTIDE SEQUENCE [LARGE SCALE GENOMIC DNA]</scope>
    <source>
        <strain evidence="2">ATCC BAA-407 / DSM 14655 / LMG 21543 / TTB310</strain>
    </source>
</reference>
<dbReference type="Proteomes" id="UP000008385">
    <property type="component" value="Chromosome"/>
</dbReference>
<gene>
    <name evidence="1" type="ordered locus">Rta_31400</name>
</gene>
<accession>F5XXB5</accession>
<keyword evidence="2" id="KW-1185">Reference proteome</keyword>
<dbReference type="AlphaFoldDB" id="F5XXB5"/>
<dbReference type="PATRIC" id="fig|365046.3.peg.3206"/>
<dbReference type="KEGG" id="rta:Rta_31400"/>
<name>F5XXB5_RAMTT</name>
<dbReference type="eggNOG" id="ENOG5033HYX">
    <property type="taxonomic scope" value="Bacteria"/>
</dbReference>
<organism evidence="1 2">
    <name type="scientific">Ramlibacter tataouinensis (strain ATCC BAA-407 / DSM 14655 / LMG 21543 / TTB310)</name>
    <dbReference type="NCBI Taxonomy" id="365046"/>
    <lineage>
        <taxon>Bacteria</taxon>
        <taxon>Pseudomonadati</taxon>
        <taxon>Pseudomonadota</taxon>
        <taxon>Betaproteobacteria</taxon>
        <taxon>Burkholderiales</taxon>
        <taxon>Comamonadaceae</taxon>
        <taxon>Ramlibacter</taxon>
    </lineage>
</organism>
<dbReference type="STRING" id="365046.Rta_31400"/>
<reference evidence="2" key="1">
    <citation type="submission" date="2006-01" db="EMBL/GenBank/DDBJ databases">
        <title>Genome of the cyst-dividing bacterium Ramlibacter tataouinensis.</title>
        <authorList>
            <person name="Barakat M."/>
            <person name="Ortet P."/>
            <person name="De Luca G."/>
            <person name="Jourlin-Castelli C."/>
            <person name="Ansaldi M."/>
            <person name="Py B."/>
            <person name="Fichant G."/>
            <person name="Coutinho P."/>
            <person name="Voulhoux R."/>
            <person name="Bastien O."/>
            <person name="Roy S."/>
            <person name="Marechal E."/>
            <person name="Henrissat B."/>
            <person name="Quentin Y."/>
            <person name="Noirot P."/>
            <person name="Filloux A."/>
            <person name="Mejean V."/>
            <person name="DuBow M."/>
            <person name="Barras F."/>
            <person name="Heulin T."/>
        </authorList>
    </citation>
    <scope>NUCLEOTIDE SEQUENCE [LARGE SCALE GENOMIC DNA]</scope>
    <source>
        <strain evidence="2">ATCC BAA-407 / DSM 14655 / LMG 21543 / TTB310</strain>
    </source>
</reference>
<evidence type="ECO:0000313" key="1">
    <source>
        <dbReference type="EMBL" id="AEG94250.1"/>
    </source>
</evidence>
<evidence type="ECO:0000313" key="2">
    <source>
        <dbReference type="Proteomes" id="UP000008385"/>
    </source>
</evidence>
<dbReference type="HOGENOM" id="CLU_813252_0_0_4"/>